<evidence type="ECO:0000256" key="7">
    <source>
        <dbReference type="ARBA" id="ARBA00023012"/>
    </source>
</evidence>
<reference evidence="10 12" key="3">
    <citation type="submission" date="2011-04" db="EMBL/GenBank/DDBJ databases">
        <authorList>
            <person name="Harkins D.M."/>
            <person name="Madupu R."/>
            <person name="Durkin A.S."/>
            <person name="Torralba M."/>
            <person name="Methe B."/>
            <person name="Sutton G.G."/>
            <person name="Nelson K.E."/>
        </authorList>
    </citation>
    <scope>NUCLEOTIDE SEQUENCE [LARGE SCALE GENOMIC DNA]</scope>
    <source>
        <strain evidence="10 12">UPII 199-6</strain>
    </source>
</reference>
<dbReference type="InterPro" id="IPR050351">
    <property type="entry name" value="BphY/WalK/GraS-like"/>
</dbReference>
<protein>
    <recommendedName>
        <fullName evidence="3">histidine kinase</fullName>
        <ecNumber evidence="3">2.7.13.3</ecNumber>
    </recommendedName>
</protein>
<accession>D3LX45</accession>
<keyword evidence="7" id="KW-0902">Two-component regulatory system</keyword>
<dbReference type="eggNOG" id="COG2205">
    <property type="taxonomic scope" value="Bacteria"/>
</dbReference>
<dbReference type="CDD" id="cd00082">
    <property type="entry name" value="HisKA"/>
    <property type="match status" value="1"/>
</dbReference>
<evidence type="ECO:0000256" key="5">
    <source>
        <dbReference type="ARBA" id="ARBA00022679"/>
    </source>
</evidence>
<name>D3LX45_9FIRM</name>
<dbReference type="Proteomes" id="UP000003242">
    <property type="component" value="Unassembled WGS sequence"/>
</dbReference>
<evidence type="ECO:0000313" key="11">
    <source>
        <dbReference type="Proteomes" id="UP000003242"/>
    </source>
</evidence>
<comment type="caution">
    <text evidence="9">The sequence shown here is derived from an EMBL/GenBank/DDBJ whole genome shotgun (WGS) entry which is preliminary data.</text>
</comment>
<dbReference type="PANTHER" id="PTHR45453:SF1">
    <property type="entry name" value="PHOSPHATE REGULON SENSOR PROTEIN PHOR"/>
    <property type="match status" value="1"/>
</dbReference>
<evidence type="ECO:0000256" key="6">
    <source>
        <dbReference type="ARBA" id="ARBA00022777"/>
    </source>
</evidence>
<evidence type="ECO:0000256" key="1">
    <source>
        <dbReference type="ARBA" id="ARBA00000085"/>
    </source>
</evidence>
<dbReference type="PROSITE" id="PS50109">
    <property type="entry name" value="HIS_KIN"/>
    <property type="match status" value="1"/>
</dbReference>
<evidence type="ECO:0000256" key="3">
    <source>
        <dbReference type="ARBA" id="ARBA00012438"/>
    </source>
</evidence>
<dbReference type="Gene3D" id="1.10.287.130">
    <property type="match status" value="1"/>
</dbReference>
<dbReference type="RefSeq" id="WP_007391460.1">
    <property type="nucleotide sequence ID" value="NZ_ADGP01000033.1"/>
</dbReference>
<keyword evidence="5" id="KW-0808">Transferase</keyword>
<dbReference type="Gene3D" id="3.30.565.10">
    <property type="entry name" value="Histidine kinase-like ATPase, C-terminal domain"/>
    <property type="match status" value="1"/>
</dbReference>
<dbReference type="Pfam" id="PF00512">
    <property type="entry name" value="HisKA"/>
    <property type="match status" value="1"/>
</dbReference>
<dbReference type="SUPFAM" id="SSF47384">
    <property type="entry name" value="Homodimeric domain of signal transducing histidine kinase"/>
    <property type="match status" value="1"/>
</dbReference>
<evidence type="ECO:0000313" key="9">
    <source>
        <dbReference type="EMBL" id="EFD93432.1"/>
    </source>
</evidence>
<dbReference type="EC" id="2.7.13.3" evidence="3"/>
<keyword evidence="12" id="KW-1185">Reference proteome</keyword>
<proteinExistence type="predicted"/>
<keyword evidence="4" id="KW-0597">Phosphoprotein</keyword>
<sequence length="271" mass="30668">MGKRSDALSAQLHAALAAKNAANRQLQAELRRTKEMETMRQQFLFAVSHELKTPLAIIQGYAEGLESLTIDEETQRRYCRIIQSEARKMGIFVKDLLDVSRLEMGTLQLQPVLFDFSALIDEMKERFSRIIVQKELCITWEIPKDILIFGDPARIDVILTNLISNAVDYTPQGRKIRISILPKEGGYCIRVYNQGIRIPEKEQTLIWNAFYKGSSGQPTDRTFGGHGLGLGIVSSLVTLHGEAYGVYNEADGVTFWFTVSDREKELPVKNE</sequence>
<dbReference type="FunFam" id="1.10.287.130:FF:000001">
    <property type="entry name" value="Two-component sensor histidine kinase"/>
    <property type="match status" value="1"/>
</dbReference>
<dbReference type="GO" id="GO:0016036">
    <property type="term" value="P:cellular response to phosphate starvation"/>
    <property type="evidence" value="ECO:0007669"/>
    <property type="project" value="TreeGrafter"/>
</dbReference>
<gene>
    <name evidence="9" type="ORF">HMPREF0889_0855</name>
    <name evidence="10" type="ORF">HMPREF1039_1201</name>
</gene>
<dbReference type="SMART" id="SM00388">
    <property type="entry name" value="HisKA"/>
    <property type="match status" value="1"/>
</dbReference>
<evidence type="ECO:0000256" key="2">
    <source>
        <dbReference type="ARBA" id="ARBA00004370"/>
    </source>
</evidence>
<dbReference type="STRING" id="699218.HMPREF0889_0855"/>
<dbReference type="EMBL" id="AFIJ01000035">
    <property type="protein sequence ID" value="EGL39647.1"/>
    <property type="molecule type" value="Genomic_DNA"/>
</dbReference>
<evidence type="ECO:0000313" key="12">
    <source>
        <dbReference type="Proteomes" id="UP000004018"/>
    </source>
</evidence>
<reference evidence="9" key="2">
    <citation type="submission" date="2009-12" db="EMBL/GenBank/DDBJ databases">
        <authorList>
            <person name="Madupu R."/>
            <person name="Durkin A.S."/>
            <person name="Torralba M."/>
            <person name="Methe B."/>
            <person name="Sutton G.G."/>
            <person name="Strausberg R.L."/>
            <person name="Nelson K.E."/>
        </authorList>
    </citation>
    <scope>NUCLEOTIDE SEQUENCE</scope>
    <source>
        <strain evidence="9">28L</strain>
    </source>
</reference>
<evidence type="ECO:0000256" key="4">
    <source>
        <dbReference type="ARBA" id="ARBA00022553"/>
    </source>
</evidence>
<dbReference type="InterPro" id="IPR005467">
    <property type="entry name" value="His_kinase_dom"/>
</dbReference>
<reference evidence="11" key="1">
    <citation type="submission" date="2009-12" db="EMBL/GenBank/DDBJ databases">
        <title>Sequence of Clostridiales genomosp. BVAB3 str. UPII9-5.</title>
        <authorList>
            <person name="Madupu R."/>
            <person name="Durkin A.S."/>
            <person name="Torralba M."/>
            <person name="Methe B."/>
            <person name="Sutton G.G."/>
            <person name="Strausberg R.L."/>
            <person name="Nelson K.E."/>
        </authorList>
    </citation>
    <scope>NUCLEOTIDE SEQUENCE [LARGE SCALE GENOMIC DNA]</scope>
    <source>
        <strain evidence="11">28L</strain>
    </source>
</reference>
<evidence type="ECO:0000313" key="10">
    <source>
        <dbReference type="EMBL" id="EGL39647.1"/>
    </source>
</evidence>
<comment type="subcellular location">
    <subcellularLocation>
        <location evidence="2">Membrane</location>
    </subcellularLocation>
</comment>
<dbReference type="GO" id="GO:0005886">
    <property type="term" value="C:plasma membrane"/>
    <property type="evidence" value="ECO:0007669"/>
    <property type="project" value="TreeGrafter"/>
</dbReference>
<dbReference type="PANTHER" id="PTHR45453">
    <property type="entry name" value="PHOSPHATE REGULON SENSOR PROTEIN PHOR"/>
    <property type="match status" value="1"/>
</dbReference>
<dbReference type="GO" id="GO:0004721">
    <property type="term" value="F:phosphoprotein phosphatase activity"/>
    <property type="evidence" value="ECO:0007669"/>
    <property type="project" value="TreeGrafter"/>
</dbReference>
<dbReference type="InterPro" id="IPR003594">
    <property type="entry name" value="HATPase_dom"/>
</dbReference>
<dbReference type="InterPro" id="IPR003661">
    <property type="entry name" value="HisK_dim/P_dom"/>
</dbReference>
<comment type="catalytic activity">
    <reaction evidence="1">
        <text>ATP + protein L-histidine = ADP + protein N-phospho-L-histidine.</text>
        <dbReference type="EC" id="2.7.13.3"/>
    </reaction>
</comment>
<dbReference type="Proteomes" id="UP000004018">
    <property type="component" value="Unassembled WGS sequence"/>
</dbReference>
<dbReference type="SMART" id="SM00387">
    <property type="entry name" value="HATPase_c"/>
    <property type="match status" value="1"/>
</dbReference>
<organism evidence="9 11">
    <name type="scientific">Megasphaera lornae</name>
    <dbReference type="NCBI Taxonomy" id="1000568"/>
    <lineage>
        <taxon>Bacteria</taxon>
        <taxon>Bacillati</taxon>
        <taxon>Bacillota</taxon>
        <taxon>Negativicutes</taxon>
        <taxon>Veillonellales</taxon>
        <taxon>Veillonellaceae</taxon>
        <taxon>Megasphaera</taxon>
    </lineage>
</organism>
<evidence type="ECO:0000259" key="8">
    <source>
        <dbReference type="PROSITE" id="PS50109"/>
    </source>
</evidence>
<feature type="domain" description="Histidine kinase" evidence="8">
    <location>
        <begin position="46"/>
        <end position="263"/>
    </location>
</feature>
<dbReference type="AlphaFoldDB" id="D3LX45"/>
<keyword evidence="6 9" id="KW-0418">Kinase</keyword>
<dbReference type="InterPro" id="IPR036890">
    <property type="entry name" value="HATPase_C_sf"/>
</dbReference>
<dbReference type="SUPFAM" id="SSF55874">
    <property type="entry name" value="ATPase domain of HSP90 chaperone/DNA topoisomerase II/histidine kinase"/>
    <property type="match status" value="1"/>
</dbReference>
<dbReference type="OrthoDB" id="9762826at2"/>
<dbReference type="EMBL" id="ADGP01000033">
    <property type="protein sequence ID" value="EFD93432.1"/>
    <property type="molecule type" value="Genomic_DNA"/>
</dbReference>
<dbReference type="InterPro" id="IPR036097">
    <property type="entry name" value="HisK_dim/P_sf"/>
</dbReference>
<dbReference type="Pfam" id="PF02518">
    <property type="entry name" value="HATPase_c"/>
    <property type="match status" value="1"/>
</dbReference>
<dbReference type="GO" id="GO:0000155">
    <property type="term" value="F:phosphorelay sensor kinase activity"/>
    <property type="evidence" value="ECO:0007669"/>
    <property type="project" value="InterPro"/>
</dbReference>